<organism evidence="2">
    <name type="scientific">Ananas comosus var. bracteatus</name>
    <name type="common">red pineapple</name>
    <dbReference type="NCBI Taxonomy" id="296719"/>
    <lineage>
        <taxon>Eukaryota</taxon>
        <taxon>Viridiplantae</taxon>
        <taxon>Streptophyta</taxon>
        <taxon>Embryophyta</taxon>
        <taxon>Tracheophyta</taxon>
        <taxon>Spermatophyta</taxon>
        <taxon>Magnoliopsida</taxon>
        <taxon>Liliopsida</taxon>
        <taxon>Poales</taxon>
        <taxon>Bromeliaceae</taxon>
        <taxon>Bromelioideae</taxon>
        <taxon>Ananas</taxon>
    </lineage>
</organism>
<dbReference type="InterPro" id="IPR006873">
    <property type="entry name" value="DUF620"/>
</dbReference>
<reference evidence="2" key="1">
    <citation type="submission" date="2020-07" db="EMBL/GenBank/DDBJ databases">
        <authorList>
            <person name="Lin J."/>
        </authorList>
    </citation>
    <scope>NUCLEOTIDE SEQUENCE</scope>
</reference>
<dbReference type="PANTHER" id="PTHR31300">
    <property type="entry name" value="LIPASE"/>
    <property type="match status" value="1"/>
</dbReference>
<evidence type="ECO:0000256" key="1">
    <source>
        <dbReference type="SAM" id="MobiDB-lite"/>
    </source>
</evidence>
<feature type="region of interest" description="Disordered" evidence="1">
    <location>
        <begin position="1"/>
        <end position="23"/>
    </location>
</feature>
<gene>
    <name evidence="2" type="ORF">CB5_LOCUS30070</name>
</gene>
<proteinExistence type="predicted"/>
<protein>
    <submittedName>
        <fullName evidence="2">Uncharacterized protein</fullName>
    </submittedName>
</protein>
<accession>A0A6V7QUN6</accession>
<dbReference type="AlphaFoldDB" id="A0A6V7QUN6"/>
<evidence type="ECO:0000313" key="2">
    <source>
        <dbReference type="EMBL" id="CAD1846859.1"/>
    </source>
</evidence>
<dbReference type="EMBL" id="CAJEUB010000025">
    <property type="protein sequence ID" value="CAD1846859.1"/>
    <property type="molecule type" value="Genomic_DNA"/>
</dbReference>
<dbReference type="Pfam" id="PF04788">
    <property type="entry name" value="DUF620"/>
    <property type="match status" value="1"/>
</dbReference>
<name>A0A6V7QUN6_ANACO</name>
<dbReference type="PANTHER" id="PTHR31300:SF3">
    <property type="entry name" value="GB|AAD30234.1"/>
    <property type="match status" value="1"/>
</dbReference>
<sequence length="382" mass="41694">MAPLAPLSEEPISEEDSKKSLSKRSHSFSSWMRSHLPLLFNKRSDLRILLSVIGCPLSPVPVLPMQPKNVASSAQYIIQQFRATTGCAKIEGSVKSMYAAGRVGLVMRAEAGRGRGRGGAPETHGGCFVLWQMAPGMWLVELAVAGHQVVAGSDGTVPWRRTPWLGAHAARGGVRPLRRALQANPVTIAAVFSPAEHVGEKQIGEDHCFILKLEVDASILSSLSDGTAEIIKHGMAGYFSQKSGLLVQLEDSQLTRIQSPGAQATYWETTISSTVEDYRQVDGVMIAHAGRSTVSLIRFGIGLKVSRVVTQMEETWAIDDVVFNVPGLSPECFLPQRRFREAVSTKLLLIRIYSEACVVFSSHRCSSNCNIPCTKPCWLAYY</sequence>